<dbReference type="KEGG" id="gtt:GUITHDRAFT_152736"/>
<dbReference type="AlphaFoldDB" id="L1JAE9"/>
<reference evidence="2" key="3">
    <citation type="submission" date="2016-03" db="UniProtKB">
        <authorList>
            <consortium name="EnsemblProtists"/>
        </authorList>
    </citation>
    <scope>IDENTIFICATION</scope>
</reference>
<dbReference type="RefSeq" id="XP_005832486.1">
    <property type="nucleotide sequence ID" value="XM_005832429.1"/>
</dbReference>
<protein>
    <submittedName>
        <fullName evidence="1 2">Uncharacterized protein</fullName>
    </submittedName>
</protein>
<dbReference type="GeneID" id="17302155"/>
<dbReference type="Proteomes" id="UP000011087">
    <property type="component" value="Unassembled WGS sequence"/>
</dbReference>
<dbReference type="EMBL" id="JH992999">
    <property type="protein sequence ID" value="EKX45506.1"/>
    <property type="molecule type" value="Genomic_DNA"/>
</dbReference>
<name>L1JAE9_GUITC</name>
<reference evidence="3" key="2">
    <citation type="submission" date="2012-11" db="EMBL/GenBank/DDBJ databases">
        <authorList>
            <person name="Kuo A."/>
            <person name="Curtis B.A."/>
            <person name="Tanifuji G."/>
            <person name="Burki F."/>
            <person name="Gruber A."/>
            <person name="Irimia M."/>
            <person name="Maruyama S."/>
            <person name="Arias M.C."/>
            <person name="Ball S.G."/>
            <person name="Gile G.H."/>
            <person name="Hirakawa Y."/>
            <person name="Hopkins J.F."/>
            <person name="Rensing S.A."/>
            <person name="Schmutz J."/>
            <person name="Symeonidi A."/>
            <person name="Elias M."/>
            <person name="Eveleigh R.J."/>
            <person name="Herman E.K."/>
            <person name="Klute M.J."/>
            <person name="Nakayama T."/>
            <person name="Obornik M."/>
            <person name="Reyes-Prieto A."/>
            <person name="Armbrust E.V."/>
            <person name="Aves S.J."/>
            <person name="Beiko R.G."/>
            <person name="Coutinho P."/>
            <person name="Dacks J.B."/>
            <person name="Durnford D.G."/>
            <person name="Fast N.M."/>
            <person name="Green B.R."/>
            <person name="Grisdale C."/>
            <person name="Hempe F."/>
            <person name="Henrissat B."/>
            <person name="Hoppner M.P."/>
            <person name="Ishida K.-I."/>
            <person name="Kim E."/>
            <person name="Koreny L."/>
            <person name="Kroth P.G."/>
            <person name="Liu Y."/>
            <person name="Malik S.-B."/>
            <person name="Maier U.G."/>
            <person name="McRose D."/>
            <person name="Mock T."/>
            <person name="Neilson J.A."/>
            <person name="Onodera N.T."/>
            <person name="Poole A.M."/>
            <person name="Pritham E.J."/>
            <person name="Richards T.A."/>
            <person name="Rocap G."/>
            <person name="Roy S.W."/>
            <person name="Sarai C."/>
            <person name="Schaack S."/>
            <person name="Shirato S."/>
            <person name="Slamovits C.H."/>
            <person name="Spencer D.F."/>
            <person name="Suzuki S."/>
            <person name="Worden A.Z."/>
            <person name="Zauner S."/>
            <person name="Barry K."/>
            <person name="Bell C."/>
            <person name="Bharti A.K."/>
            <person name="Crow J.A."/>
            <person name="Grimwood J."/>
            <person name="Kramer R."/>
            <person name="Lindquist E."/>
            <person name="Lucas S."/>
            <person name="Salamov A."/>
            <person name="McFadden G.I."/>
            <person name="Lane C.E."/>
            <person name="Keeling P.J."/>
            <person name="Gray M.W."/>
            <person name="Grigoriev I.V."/>
            <person name="Archibald J.M."/>
        </authorList>
    </citation>
    <scope>NUCLEOTIDE SEQUENCE</scope>
    <source>
        <strain evidence="3">CCMP2712</strain>
    </source>
</reference>
<sequence>MEIETAPAQTRSPQSSLSPAFGKLVDRYLLQTSSLLVINVAELNRIVYASANSDELFKQKLHGSVNTNLERVLAHYTSDTEEELQNFYEYMQARRQQKFSICMMQQDDEQTSWTSFVADSSAFPFICIACKDVSALVYADESNFINLFHEFKKLELEEAMLCDFVTDTISSLHGDGAALSIASGPSFQPSEEENPRFLGLSEHCAPSGGPEFTLNELAITLGDQQEFGELTLDWDRPPEFERSAISRIEKFCKNKLTSKF</sequence>
<keyword evidence="3" id="KW-1185">Reference proteome</keyword>
<dbReference type="HOGENOM" id="CLU_1071352_0_0_1"/>
<gene>
    <name evidence="1" type="ORF">GUITHDRAFT_152736</name>
</gene>
<proteinExistence type="predicted"/>
<evidence type="ECO:0000313" key="2">
    <source>
        <dbReference type="EnsemblProtists" id="EKX45506"/>
    </source>
</evidence>
<dbReference type="PaxDb" id="55529-EKX45506"/>
<reference evidence="1 3" key="1">
    <citation type="journal article" date="2012" name="Nature">
        <title>Algal genomes reveal evolutionary mosaicism and the fate of nucleomorphs.</title>
        <authorList>
            <consortium name="DOE Joint Genome Institute"/>
            <person name="Curtis B.A."/>
            <person name="Tanifuji G."/>
            <person name="Burki F."/>
            <person name="Gruber A."/>
            <person name="Irimia M."/>
            <person name="Maruyama S."/>
            <person name="Arias M.C."/>
            <person name="Ball S.G."/>
            <person name="Gile G.H."/>
            <person name="Hirakawa Y."/>
            <person name="Hopkins J.F."/>
            <person name="Kuo A."/>
            <person name="Rensing S.A."/>
            <person name="Schmutz J."/>
            <person name="Symeonidi A."/>
            <person name="Elias M."/>
            <person name="Eveleigh R.J."/>
            <person name="Herman E.K."/>
            <person name="Klute M.J."/>
            <person name="Nakayama T."/>
            <person name="Obornik M."/>
            <person name="Reyes-Prieto A."/>
            <person name="Armbrust E.V."/>
            <person name="Aves S.J."/>
            <person name="Beiko R.G."/>
            <person name="Coutinho P."/>
            <person name="Dacks J.B."/>
            <person name="Durnford D.G."/>
            <person name="Fast N.M."/>
            <person name="Green B.R."/>
            <person name="Grisdale C.J."/>
            <person name="Hempel F."/>
            <person name="Henrissat B."/>
            <person name="Hoppner M.P."/>
            <person name="Ishida K."/>
            <person name="Kim E."/>
            <person name="Koreny L."/>
            <person name="Kroth P.G."/>
            <person name="Liu Y."/>
            <person name="Malik S.B."/>
            <person name="Maier U.G."/>
            <person name="McRose D."/>
            <person name="Mock T."/>
            <person name="Neilson J.A."/>
            <person name="Onodera N.T."/>
            <person name="Poole A.M."/>
            <person name="Pritham E.J."/>
            <person name="Richards T.A."/>
            <person name="Rocap G."/>
            <person name="Roy S.W."/>
            <person name="Sarai C."/>
            <person name="Schaack S."/>
            <person name="Shirato S."/>
            <person name="Slamovits C.H."/>
            <person name="Spencer D.F."/>
            <person name="Suzuki S."/>
            <person name="Worden A.Z."/>
            <person name="Zauner S."/>
            <person name="Barry K."/>
            <person name="Bell C."/>
            <person name="Bharti A.K."/>
            <person name="Crow J.A."/>
            <person name="Grimwood J."/>
            <person name="Kramer R."/>
            <person name="Lindquist E."/>
            <person name="Lucas S."/>
            <person name="Salamov A."/>
            <person name="McFadden G.I."/>
            <person name="Lane C.E."/>
            <person name="Keeling P.J."/>
            <person name="Gray M.W."/>
            <person name="Grigoriev I.V."/>
            <person name="Archibald J.M."/>
        </authorList>
    </citation>
    <scope>NUCLEOTIDE SEQUENCE</scope>
    <source>
        <strain evidence="1 3">CCMP2712</strain>
    </source>
</reference>
<evidence type="ECO:0000313" key="3">
    <source>
        <dbReference type="Proteomes" id="UP000011087"/>
    </source>
</evidence>
<evidence type="ECO:0000313" key="1">
    <source>
        <dbReference type="EMBL" id="EKX45506.1"/>
    </source>
</evidence>
<dbReference type="EnsemblProtists" id="EKX45506">
    <property type="protein sequence ID" value="EKX45506"/>
    <property type="gene ID" value="GUITHDRAFT_152736"/>
</dbReference>
<organism evidence="1">
    <name type="scientific">Guillardia theta (strain CCMP2712)</name>
    <name type="common">Cryptophyte</name>
    <dbReference type="NCBI Taxonomy" id="905079"/>
    <lineage>
        <taxon>Eukaryota</taxon>
        <taxon>Cryptophyceae</taxon>
        <taxon>Pyrenomonadales</taxon>
        <taxon>Geminigeraceae</taxon>
        <taxon>Guillardia</taxon>
    </lineage>
</organism>
<accession>L1JAE9</accession>